<dbReference type="Proteomes" id="UP001050975">
    <property type="component" value="Unassembled WGS sequence"/>
</dbReference>
<dbReference type="CDD" id="cd06260">
    <property type="entry name" value="DUF820-like"/>
    <property type="match status" value="1"/>
</dbReference>
<dbReference type="InterPro" id="IPR008538">
    <property type="entry name" value="Uma2"/>
</dbReference>
<evidence type="ECO:0000313" key="2">
    <source>
        <dbReference type="EMBL" id="GET42360.1"/>
    </source>
</evidence>
<dbReference type="InterPro" id="IPR011335">
    <property type="entry name" value="Restrct_endonuc-II-like"/>
</dbReference>
<evidence type="ECO:0000259" key="1">
    <source>
        <dbReference type="Pfam" id="PF05685"/>
    </source>
</evidence>
<comment type="caution">
    <text evidence="2">The sequence shown here is derived from an EMBL/GenBank/DDBJ whole genome shotgun (WGS) entry which is preliminary data.</text>
</comment>
<organism evidence="2 3">
    <name type="scientific">Microseira wollei NIES-4236</name>
    <dbReference type="NCBI Taxonomy" id="2530354"/>
    <lineage>
        <taxon>Bacteria</taxon>
        <taxon>Bacillati</taxon>
        <taxon>Cyanobacteriota</taxon>
        <taxon>Cyanophyceae</taxon>
        <taxon>Oscillatoriophycideae</taxon>
        <taxon>Aerosakkonematales</taxon>
        <taxon>Aerosakkonemataceae</taxon>
        <taxon>Microseira</taxon>
    </lineage>
</organism>
<dbReference type="EMBL" id="BLAY01000160">
    <property type="protein sequence ID" value="GET42360.1"/>
    <property type="molecule type" value="Genomic_DNA"/>
</dbReference>
<gene>
    <name evidence="2" type="ORF">MiSe_71770</name>
</gene>
<protein>
    <recommendedName>
        <fullName evidence="1">Putative restriction endonuclease domain-containing protein</fullName>
    </recommendedName>
</protein>
<name>A0AAV3XMR7_9CYAN</name>
<dbReference type="PANTHER" id="PTHR36558:SF1">
    <property type="entry name" value="RESTRICTION ENDONUCLEASE DOMAIN-CONTAINING PROTEIN-RELATED"/>
    <property type="match status" value="1"/>
</dbReference>
<reference evidence="2" key="1">
    <citation type="submission" date="2019-10" db="EMBL/GenBank/DDBJ databases">
        <title>Draft genome sequece of Microseira wollei NIES-4236.</title>
        <authorList>
            <person name="Yamaguchi H."/>
            <person name="Suzuki S."/>
            <person name="Kawachi M."/>
        </authorList>
    </citation>
    <scope>NUCLEOTIDE SEQUENCE</scope>
    <source>
        <strain evidence="2">NIES-4236</strain>
    </source>
</reference>
<dbReference type="InterPro" id="IPR012296">
    <property type="entry name" value="Nuclease_put_TT1808"/>
</dbReference>
<sequence length="208" mass="24122">MMIAAEQRYYSPEEYLELEVNSEERHEYIDGQIIPMTGGTPNHNQIAGNFSAALNFALKRQPYRVFVTNQRLWILKKRIHSYPDVMVVQGQLEFAAGRRDTIANPLMIAEVLSKSTKSYDRDEKFAADRTIPSLREYLLIDQYTLHVEQYSKTDNNRWIFTEYEDENATISLASVPFEIVLADIYDKVDFEDEVVEEINPVQDEGELG</sequence>
<evidence type="ECO:0000313" key="3">
    <source>
        <dbReference type="Proteomes" id="UP001050975"/>
    </source>
</evidence>
<keyword evidence="3" id="KW-1185">Reference proteome</keyword>
<feature type="domain" description="Putative restriction endonuclease" evidence="1">
    <location>
        <begin position="12"/>
        <end position="180"/>
    </location>
</feature>
<dbReference type="Gene3D" id="3.90.1570.10">
    <property type="entry name" value="tt1808, chain A"/>
    <property type="match status" value="1"/>
</dbReference>
<proteinExistence type="predicted"/>
<dbReference type="AlphaFoldDB" id="A0AAV3XMR7"/>
<dbReference type="SUPFAM" id="SSF52980">
    <property type="entry name" value="Restriction endonuclease-like"/>
    <property type="match status" value="1"/>
</dbReference>
<accession>A0AAV3XMR7</accession>
<dbReference type="PANTHER" id="PTHR36558">
    <property type="entry name" value="GLR1098 PROTEIN"/>
    <property type="match status" value="1"/>
</dbReference>
<dbReference type="Pfam" id="PF05685">
    <property type="entry name" value="Uma2"/>
    <property type="match status" value="1"/>
</dbReference>